<sequence>MDSDKAKKISVNELQEEHAKFRSDYLKNRNIEHLSNCYLALSLTQDIDSLECRSMRQMSDKAVNYPKSGICCRAVSADERQYVWPSFMCKDHEPAYKTSHILCQIYDKDSALYQMIKNVAEEAKKRRNDNSTTDQGEDRMTWVQKYFEEYKKQIQAIMIKQRIKTEGELFSNAFTGTFGALGKQKLPLLNDSAETSMIQHQIHQIFKSFRADLLNMFSSDWKEDMENKRKNIFSYQLPNVSPRMIRLAKHFYEISAEDKTCFSFPWLIWEGLDAWWSSDPYKCQNDSVEGNLDKDFHKIHGSTILKTKIVRNVATNFRWENRFRVRRTPSETFEDMIKAWAVCENIDRNIFMAEAGTYLQNYLILNNTENHTVTGSKIFTSFLTSKMQNKNAAENGCGQLQKAAQNTLIKLGFLPELNIFKENLFRRQLMEQQCIVINVPKNLVRKFERSYQILKGKSGCQDVAIGIRRTFPESVKFSVMFRGTIESCQNLKALLIPVIGIQLSHSMKDTKKRIADKMNELLMEIFDPRQPPFIHSRSAPNEVGIPSSSRSSRVQRIYNTDDISMVRSFPRYFN</sequence>
<evidence type="ECO:0000313" key="3">
    <source>
        <dbReference type="WBParaSite" id="PSU_v2.g13069.t1"/>
    </source>
</evidence>
<dbReference type="AlphaFoldDB" id="A0A914Y1G9"/>
<dbReference type="InterPro" id="IPR007855">
    <property type="entry name" value="RDRP"/>
</dbReference>
<dbReference type="PANTHER" id="PTHR23079:SF55">
    <property type="entry name" value="RNA-DIRECTED RNA POLYMERASE"/>
    <property type="match status" value="1"/>
</dbReference>
<dbReference type="Pfam" id="PF24642">
    <property type="entry name" value="DUF7636"/>
    <property type="match status" value="1"/>
</dbReference>
<dbReference type="Proteomes" id="UP000887577">
    <property type="component" value="Unplaced"/>
</dbReference>
<reference evidence="3" key="1">
    <citation type="submission" date="2022-11" db="UniProtKB">
        <authorList>
            <consortium name="WormBaseParasite"/>
        </authorList>
    </citation>
    <scope>IDENTIFICATION</scope>
</reference>
<name>A0A914Y1G9_9BILA</name>
<organism evidence="2 3">
    <name type="scientific">Panagrolaimus superbus</name>
    <dbReference type="NCBI Taxonomy" id="310955"/>
    <lineage>
        <taxon>Eukaryota</taxon>
        <taxon>Metazoa</taxon>
        <taxon>Ecdysozoa</taxon>
        <taxon>Nematoda</taxon>
        <taxon>Chromadorea</taxon>
        <taxon>Rhabditida</taxon>
        <taxon>Tylenchina</taxon>
        <taxon>Panagrolaimomorpha</taxon>
        <taxon>Panagrolaimoidea</taxon>
        <taxon>Panagrolaimidae</taxon>
        <taxon>Panagrolaimus</taxon>
    </lineage>
</organism>
<evidence type="ECO:0000313" key="2">
    <source>
        <dbReference type="Proteomes" id="UP000887577"/>
    </source>
</evidence>
<keyword evidence="2" id="KW-1185">Reference proteome</keyword>
<accession>A0A914Y1G9</accession>
<evidence type="ECO:0000259" key="1">
    <source>
        <dbReference type="Pfam" id="PF24642"/>
    </source>
</evidence>
<dbReference type="GO" id="GO:0030422">
    <property type="term" value="P:siRNA processing"/>
    <property type="evidence" value="ECO:0007669"/>
    <property type="project" value="TreeGrafter"/>
</dbReference>
<dbReference type="WBParaSite" id="PSU_v2.g13069.t1">
    <property type="protein sequence ID" value="PSU_v2.g13069.t1"/>
    <property type="gene ID" value="PSU_v2.g13069"/>
</dbReference>
<dbReference type="InterPro" id="IPR056053">
    <property type="entry name" value="DUF7636"/>
</dbReference>
<dbReference type="GO" id="GO:0003723">
    <property type="term" value="F:RNA binding"/>
    <property type="evidence" value="ECO:0007669"/>
    <property type="project" value="UniProtKB-KW"/>
</dbReference>
<protein>
    <submittedName>
        <fullName evidence="3">RNA-directed RNA polymerase</fullName>
    </submittedName>
</protein>
<dbReference type="GO" id="GO:0031380">
    <property type="term" value="C:nuclear RNA-directed RNA polymerase complex"/>
    <property type="evidence" value="ECO:0007669"/>
    <property type="project" value="TreeGrafter"/>
</dbReference>
<dbReference type="GO" id="GO:0003968">
    <property type="term" value="F:RNA-directed RNA polymerase activity"/>
    <property type="evidence" value="ECO:0007669"/>
    <property type="project" value="UniProtKB-KW"/>
</dbReference>
<dbReference type="PANTHER" id="PTHR23079">
    <property type="entry name" value="RNA-DEPENDENT RNA POLYMERASE"/>
    <property type="match status" value="1"/>
</dbReference>
<feature type="domain" description="DUF7636" evidence="1">
    <location>
        <begin position="429"/>
        <end position="525"/>
    </location>
</feature>
<proteinExistence type="predicted"/>